<reference evidence="3 4" key="1">
    <citation type="submission" date="2016-09" db="EMBL/GenBank/DDBJ databases">
        <title>Extensive genetic diversity and differential bi-allelic expression allows diatom success in the polar Southern Ocean.</title>
        <authorList>
            <consortium name="DOE Joint Genome Institute"/>
            <person name="Mock T."/>
            <person name="Otillar R.P."/>
            <person name="Strauss J."/>
            <person name="Dupont C."/>
            <person name="Frickenhaus S."/>
            <person name="Maumus F."/>
            <person name="Mcmullan M."/>
            <person name="Sanges R."/>
            <person name="Schmutz J."/>
            <person name="Toseland A."/>
            <person name="Valas R."/>
            <person name="Veluchamy A."/>
            <person name="Ward B.J."/>
            <person name="Allen A."/>
            <person name="Barry K."/>
            <person name="Falciatore A."/>
            <person name="Ferrante M."/>
            <person name="Fortunato A.E."/>
            <person name="Gloeckner G."/>
            <person name="Gruber A."/>
            <person name="Hipkin R."/>
            <person name="Janech M."/>
            <person name="Kroth P."/>
            <person name="Leese F."/>
            <person name="Lindquist E."/>
            <person name="Lyon B.R."/>
            <person name="Martin J."/>
            <person name="Mayer C."/>
            <person name="Parker M."/>
            <person name="Quesneville H."/>
            <person name="Raymond J."/>
            <person name="Uhlig C."/>
            <person name="Valentin K.U."/>
            <person name="Worden A.Z."/>
            <person name="Armbrust E.V."/>
            <person name="Bowler C."/>
            <person name="Green B."/>
            <person name="Moulton V."/>
            <person name="Van Oosterhout C."/>
            <person name="Grigoriev I."/>
        </authorList>
    </citation>
    <scope>NUCLEOTIDE SEQUENCE [LARGE SCALE GENOMIC DNA]</scope>
    <source>
        <strain evidence="3 4">CCMP1102</strain>
    </source>
</reference>
<dbReference type="InParanoid" id="A0A1E7FVN7"/>
<dbReference type="AlphaFoldDB" id="A0A1E7FVN7"/>
<evidence type="ECO:0000313" key="4">
    <source>
        <dbReference type="Proteomes" id="UP000095751"/>
    </source>
</evidence>
<dbReference type="SUPFAM" id="SSF102735">
    <property type="entry name" value="Trigger factor ribosome-binding domain"/>
    <property type="match status" value="1"/>
</dbReference>
<feature type="compositionally biased region" description="Basic residues" evidence="1">
    <location>
        <begin position="182"/>
        <end position="194"/>
    </location>
</feature>
<feature type="compositionally biased region" description="Acidic residues" evidence="1">
    <location>
        <begin position="204"/>
        <end position="224"/>
    </location>
</feature>
<evidence type="ECO:0000256" key="1">
    <source>
        <dbReference type="SAM" id="MobiDB-lite"/>
    </source>
</evidence>
<name>A0A1E7FVN7_9STRA</name>
<keyword evidence="4" id="KW-1185">Reference proteome</keyword>
<evidence type="ECO:0000313" key="3">
    <source>
        <dbReference type="EMBL" id="OEU22175.1"/>
    </source>
</evidence>
<gene>
    <name evidence="3" type="ORF">FRACYDRAFT_232328</name>
</gene>
<dbReference type="KEGG" id="fcy:FRACYDRAFT_232328"/>
<dbReference type="InterPro" id="IPR036611">
    <property type="entry name" value="Trigger_fac_ribosome-bd_sf"/>
</dbReference>
<evidence type="ECO:0008006" key="5">
    <source>
        <dbReference type="Google" id="ProtNLM"/>
    </source>
</evidence>
<feature type="signal peptide" evidence="2">
    <location>
        <begin position="1"/>
        <end position="25"/>
    </location>
</feature>
<evidence type="ECO:0000256" key="2">
    <source>
        <dbReference type="SAM" id="SignalP"/>
    </source>
</evidence>
<protein>
    <recommendedName>
        <fullName evidence="5">Trigger factor ribosome-binding bacterial domain-containing protein</fullName>
    </recommendedName>
</protein>
<proteinExistence type="predicted"/>
<dbReference type="GO" id="GO:0015031">
    <property type="term" value="P:protein transport"/>
    <property type="evidence" value="ECO:0007669"/>
    <property type="project" value="InterPro"/>
</dbReference>
<feature type="region of interest" description="Disordered" evidence="1">
    <location>
        <begin position="170"/>
        <end position="235"/>
    </location>
</feature>
<dbReference type="Proteomes" id="UP000095751">
    <property type="component" value="Unassembled WGS sequence"/>
</dbReference>
<organism evidence="3 4">
    <name type="scientific">Fragilariopsis cylindrus CCMP1102</name>
    <dbReference type="NCBI Taxonomy" id="635003"/>
    <lineage>
        <taxon>Eukaryota</taxon>
        <taxon>Sar</taxon>
        <taxon>Stramenopiles</taxon>
        <taxon>Ochrophyta</taxon>
        <taxon>Bacillariophyta</taxon>
        <taxon>Bacillariophyceae</taxon>
        <taxon>Bacillariophycidae</taxon>
        <taxon>Bacillariales</taxon>
        <taxon>Bacillariaceae</taxon>
        <taxon>Fragilariopsis</taxon>
    </lineage>
</organism>
<feature type="chain" id="PRO_5009193579" description="Trigger factor ribosome-binding bacterial domain-containing protein" evidence="2">
    <location>
        <begin position="26"/>
        <end position="281"/>
    </location>
</feature>
<dbReference type="GO" id="GO:0006457">
    <property type="term" value="P:protein folding"/>
    <property type="evidence" value="ECO:0007669"/>
    <property type="project" value="InterPro"/>
</dbReference>
<sequence>MRADLLNFIYVALALTCGVIEEVESFRTVINQNNNPLSSSLQKSSPIILHSSVQKFREDDEWKGEVTTGGTMRGCTVQQVQDSVTEFTIRIDGVEADLGRFSKAIFTKMITDAKQERFQGFRPGTIPPQLYKTYRAFSMDECARETVLEAMQQNNIRPFTNAREEILIEQVSIPPPPPPPQAKKKKKKYPKKKKKTDEVLSNNIDDDDTDDKNESTMSEDEVLTDEPPSTPQWQSFDTMDDAIKAGWAPGQSFSFVAKNVNGQNVLSDTSGAKPLGTKIVV</sequence>
<dbReference type="OrthoDB" id="42315at2759"/>
<accession>A0A1E7FVN7</accession>
<keyword evidence="2" id="KW-0732">Signal</keyword>
<dbReference type="EMBL" id="KV784353">
    <property type="protein sequence ID" value="OEU22175.1"/>
    <property type="molecule type" value="Genomic_DNA"/>
</dbReference>